<evidence type="ECO:0000313" key="2">
    <source>
        <dbReference type="Proteomes" id="UP000197619"/>
    </source>
</evidence>
<gene>
    <name evidence="1" type="ORF">RLOC_00003645</name>
</gene>
<dbReference type="Proteomes" id="UP000197619">
    <property type="component" value="Unassembled WGS sequence"/>
</dbReference>
<comment type="caution">
    <text evidence="1">The sequence shown here is derived from an EMBL/GenBank/DDBJ whole genome shotgun (WGS) entry which is preliminary data.</text>
</comment>
<keyword evidence="2" id="KW-1185">Reference proteome</keyword>
<protein>
    <recommendedName>
        <fullName evidence="3">Reverse transcriptase domain-containing protein</fullName>
    </recommendedName>
</protein>
<evidence type="ECO:0008006" key="3">
    <source>
        <dbReference type="Google" id="ProtNLM"/>
    </source>
</evidence>
<name>A0A218VD57_9PASE</name>
<reference evidence="1 2" key="1">
    <citation type="submission" date="2017-05" db="EMBL/GenBank/DDBJ databases">
        <title>Genome of assembly of the Bengalese finch, Lonchura striata domestica.</title>
        <authorList>
            <person name="Colquitt B.M."/>
            <person name="Brainard M.S."/>
        </authorList>
    </citation>
    <scope>NUCLEOTIDE SEQUENCE [LARGE SCALE GENOMIC DNA]</scope>
    <source>
        <strain evidence="1">White83orange57</strain>
    </source>
</reference>
<evidence type="ECO:0000313" key="1">
    <source>
        <dbReference type="EMBL" id="OWK63826.1"/>
    </source>
</evidence>
<dbReference type="PANTHER" id="PTHR33395">
    <property type="entry name" value="TRANSCRIPTASE, PUTATIVE-RELATED-RELATED"/>
    <property type="match status" value="1"/>
</dbReference>
<dbReference type="AlphaFoldDB" id="A0A218VD57"/>
<dbReference type="PANTHER" id="PTHR33395:SF22">
    <property type="entry name" value="REVERSE TRANSCRIPTASE DOMAIN-CONTAINING PROTEIN"/>
    <property type="match status" value="1"/>
</dbReference>
<dbReference type="GO" id="GO:0031012">
    <property type="term" value="C:extracellular matrix"/>
    <property type="evidence" value="ECO:0007669"/>
    <property type="project" value="TreeGrafter"/>
</dbReference>
<dbReference type="GO" id="GO:0007508">
    <property type="term" value="P:larval heart development"/>
    <property type="evidence" value="ECO:0007669"/>
    <property type="project" value="TreeGrafter"/>
</dbReference>
<organism evidence="1 2">
    <name type="scientific">Lonchura striata</name>
    <name type="common">white-rumped munia</name>
    <dbReference type="NCBI Taxonomy" id="40157"/>
    <lineage>
        <taxon>Eukaryota</taxon>
        <taxon>Metazoa</taxon>
        <taxon>Chordata</taxon>
        <taxon>Craniata</taxon>
        <taxon>Vertebrata</taxon>
        <taxon>Euteleostomi</taxon>
        <taxon>Archelosauria</taxon>
        <taxon>Archosauria</taxon>
        <taxon>Dinosauria</taxon>
        <taxon>Saurischia</taxon>
        <taxon>Theropoda</taxon>
        <taxon>Coelurosauria</taxon>
        <taxon>Aves</taxon>
        <taxon>Neognathae</taxon>
        <taxon>Neoaves</taxon>
        <taxon>Telluraves</taxon>
        <taxon>Australaves</taxon>
        <taxon>Passeriformes</taxon>
        <taxon>Passeroidea</taxon>
        <taxon>Estrildidae</taxon>
        <taxon>Estrildinae</taxon>
        <taxon>Lonchura</taxon>
    </lineage>
</organism>
<accession>A0A218VD57</accession>
<sequence length="196" mass="22150">MKSMYTNANSIGSKQEELGATIQQESCDVVTKTEMQCKSGHPQDSCLLELVDRDEKQNGLPVIQKEAVSGLLSHLDAHKSMGPDDIHPRVMRGVVEELTKLLSIIYHQSWLTRKVQVTGKVMEHIILSAITQYKQDNQRIRHSQHRLRKGKSCLTNLMSFYDVVTCLVVKGQAVVVVYLDFSKAFEISPIPLSWQN</sequence>
<dbReference type="EMBL" id="MUZQ01000008">
    <property type="protein sequence ID" value="OWK63826.1"/>
    <property type="molecule type" value="Genomic_DNA"/>
</dbReference>
<dbReference type="GO" id="GO:0061343">
    <property type="term" value="P:cell adhesion involved in heart morphogenesis"/>
    <property type="evidence" value="ECO:0007669"/>
    <property type="project" value="TreeGrafter"/>
</dbReference>
<proteinExistence type="predicted"/>